<dbReference type="PRINTS" id="PR00724">
    <property type="entry name" value="CRBOXYPTASEC"/>
</dbReference>
<dbReference type="Gene3D" id="3.40.50.1820">
    <property type="entry name" value="alpha/beta hydrolase"/>
    <property type="match status" value="1"/>
</dbReference>
<dbReference type="GO" id="GO:0004185">
    <property type="term" value="F:serine-type carboxypeptidase activity"/>
    <property type="evidence" value="ECO:0007669"/>
    <property type="project" value="InterPro"/>
</dbReference>
<protein>
    <submittedName>
        <fullName evidence="6">Alpha/beta-hydrolase</fullName>
    </submittedName>
</protein>
<dbReference type="OrthoDB" id="443318at2759"/>
<gene>
    <name evidence="6" type="ORF">FA14DRAFT_116527</name>
</gene>
<dbReference type="Pfam" id="PF00450">
    <property type="entry name" value="Peptidase_S10"/>
    <property type="match status" value="1"/>
</dbReference>
<keyword evidence="5" id="KW-0325">Glycoprotein</keyword>
<keyword evidence="7" id="KW-1185">Reference proteome</keyword>
<dbReference type="EMBL" id="KZ819605">
    <property type="protein sequence ID" value="PWN32653.1"/>
    <property type="molecule type" value="Genomic_DNA"/>
</dbReference>
<sequence>AKQFEVGSDIPGLPFRTKKSWAGNIEIPDTATVKNGSLNFWLWGKDAHEPGDDIIFWMNGGPGCSSLIGMAGETGPFIFGPDGPKPNPYSWTTAATMVYVSQPVGVSFTTGINNNTNEAQISEQLALWLWKFFYHFVELFDKNVYIVGESYMGRYAAWQFDAFHKNPAGDTPRMLKGGMLISPAFSDFTVQLDTATYDFAKKNQKVLNFTNQDLASVKNESDTCNLTNFIHDHLTYPPMGRLPTPDDQCYTFDTYMETAQEKNPNFNMYNIKQPKTDSDPNTQLVKFFNRTDVQDYIHAPRQHFELCKKVFNDDNQDSSEPPDRTPSFAHSNFARMIERSRKFIIMNGMQDGLVLTAGTELALQNLTWGGAQGFNLPPVFPMCDMEGNVRAYATDNERGLRFMVAPNAGHMVPADEPSLVLNVVLSMLGR</sequence>
<dbReference type="InterPro" id="IPR001563">
    <property type="entry name" value="Peptidase_S10"/>
</dbReference>
<proteinExistence type="inferred from homology"/>
<evidence type="ECO:0000313" key="6">
    <source>
        <dbReference type="EMBL" id="PWN32653.1"/>
    </source>
</evidence>
<accession>A0A316V8Z0</accession>
<evidence type="ECO:0000256" key="3">
    <source>
        <dbReference type="ARBA" id="ARBA00022670"/>
    </source>
</evidence>
<dbReference type="PANTHER" id="PTHR11802">
    <property type="entry name" value="SERINE PROTEASE FAMILY S10 SERINE CARBOXYPEPTIDASE"/>
    <property type="match status" value="1"/>
</dbReference>
<keyword evidence="4 6" id="KW-0378">Hydrolase</keyword>
<dbReference type="InterPro" id="IPR029058">
    <property type="entry name" value="AB_hydrolase_fold"/>
</dbReference>
<dbReference type="AlphaFoldDB" id="A0A316V8Z0"/>
<feature type="non-terminal residue" evidence="6">
    <location>
        <position position="1"/>
    </location>
</feature>
<keyword evidence="2" id="KW-0121">Carboxypeptidase</keyword>
<evidence type="ECO:0000313" key="7">
    <source>
        <dbReference type="Proteomes" id="UP000245771"/>
    </source>
</evidence>
<evidence type="ECO:0000256" key="4">
    <source>
        <dbReference type="ARBA" id="ARBA00022801"/>
    </source>
</evidence>
<dbReference type="RefSeq" id="XP_025352955.1">
    <property type="nucleotide sequence ID" value="XM_025496179.1"/>
</dbReference>
<evidence type="ECO:0000256" key="2">
    <source>
        <dbReference type="ARBA" id="ARBA00022645"/>
    </source>
</evidence>
<dbReference type="Proteomes" id="UP000245771">
    <property type="component" value="Unassembled WGS sequence"/>
</dbReference>
<reference evidence="6 7" key="1">
    <citation type="journal article" date="2018" name="Mol. Biol. Evol.">
        <title>Broad Genomic Sampling Reveals a Smut Pathogenic Ancestry of the Fungal Clade Ustilaginomycotina.</title>
        <authorList>
            <person name="Kijpornyongpan T."/>
            <person name="Mondo S.J."/>
            <person name="Barry K."/>
            <person name="Sandor L."/>
            <person name="Lee J."/>
            <person name="Lipzen A."/>
            <person name="Pangilinan J."/>
            <person name="LaButti K."/>
            <person name="Hainaut M."/>
            <person name="Henrissat B."/>
            <person name="Grigoriev I.V."/>
            <person name="Spatafora J.W."/>
            <person name="Aime M.C."/>
        </authorList>
    </citation>
    <scope>NUCLEOTIDE SEQUENCE [LARGE SCALE GENOMIC DNA]</scope>
    <source>
        <strain evidence="6 7">MCA 3882</strain>
    </source>
</reference>
<feature type="non-terminal residue" evidence="6">
    <location>
        <position position="430"/>
    </location>
</feature>
<dbReference type="GeneID" id="37017960"/>
<comment type="similarity">
    <text evidence="1">Belongs to the peptidase S10 family.</text>
</comment>
<organism evidence="6 7">
    <name type="scientific">Meira miltonrushii</name>
    <dbReference type="NCBI Taxonomy" id="1280837"/>
    <lineage>
        <taxon>Eukaryota</taxon>
        <taxon>Fungi</taxon>
        <taxon>Dikarya</taxon>
        <taxon>Basidiomycota</taxon>
        <taxon>Ustilaginomycotina</taxon>
        <taxon>Exobasidiomycetes</taxon>
        <taxon>Exobasidiales</taxon>
        <taxon>Brachybasidiaceae</taxon>
        <taxon>Meira</taxon>
    </lineage>
</organism>
<dbReference type="GO" id="GO:0006508">
    <property type="term" value="P:proteolysis"/>
    <property type="evidence" value="ECO:0007669"/>
    <property type="project" value="UniProtKB-KW"/>
</dbReference>
<evidence type="ECO:0000256" key="1">
    <source>
        <dbReference type="ARBA" id="ARBA00009431"/>
    </source>
</evidence>
<dbReference type="SUPFAM" id="SSF53474">
    <property type="entry name" value="alpha/beta-Hydrolases"/>
    <property type="match status" value="1"/>
</dbReference>
<name>A0A316V8Z0_9BASI</name>
<dbReference type="InParanoid" id="A0A316V8Z0"/>
<dbReference type="PANTHER" id="PTHR11802:SF479">
    <property type="entry name" value="CARBOXYPEPTIDASE"/>
    <property type="match status" value="1"/>
</dbReference>
<evidence type="ECO:0000256" key="5">
    <source>
        <dbReference type="ARBA" id="ARBA00023180"/>
    </source>
</evidence>
<keyword evidence="3" id="KW-0645">Protease</keyword>
<dbReference type="STRING" id="1280837.A0A316V8Z0"/>